<dbReference type="EMBL" id="JRUE01000022">
    <property type="protein sequence ID" value="KXZ74178.1"/>
    <property type="molecule type" value="Genomic_DNA"/>
</dbReference>
<name>A0A150I3U1_9GAMM</name>
<proteinExistence type="predicted"/>
<comment type="caution">
    <text evidence="1">The sequence shown here is derived from an EMBL/GenBank/DDBJ whole genome shotgun (WGS) entry which is preliminary data.</text>
</comment>
<protein>
    <submittedName>
        <fullName evidence="1">Uncharacterized protein</fullName>
    </submittedName>
</protein>
<accession>A0A150I3U1</accession>
<gene>
    <name evidence="1" type="ORF">AVENLUH5627_00113</name>
</gene>
<dbReference type="RefSeq" id="WP_061517819.1">
    <property type="nucleotide sequence ID" value="NZ_JRUE01000022.1"/>
</dbReference>
<dbReference type="PATRIC" id="fig|52133.18.peg.118"/>
<reference evidence="1 2" key="1">
    <citation type="journal article" date="2016" name="Sci. Rep.">
        <title>Genomic and phenotypic characterization of the species Acinetobacter venetianus.</title>
        <authorList>
            <person name="Fondi M."/>
            <person name="Maida I."/>
            <person name="Perrin E."/>
            <person name="Orlandini V."/>
            <person name="La Torre L."/>
            <person name="Bosi E."/>
            <person name="Negroni A."/>
            <person name="Zanaroli G."/>
            <person name="Fava F."/>
            <person name="Decorosi F."/>
            <person name="Giovannetti L."/>
            <person name="Viti C."/>
            <person name="Vaneechoutte M."/>
            <person name="Dijkshoorn L."/>
            <person name="Fani R."/>
        </authorList>
    </citation>
    <scope>NUCLEOTIDE SEQUENCE [LARGE SCALE GENOMIC DNA]</scope>
    <source>
        <strain evidence="1 2">LUH5627</strain>
    </source>
</reference>
<dbReference type="Proteomes" id="UP000075680">
    <property type="component" value="Unassembled WGS sequence"/>
</dbReference>
<organism evidence="1 2">
    <name type="scientific">Acinetobacter venetianus</name>
    <dbReference type="NCBI Taxonomy" id="52133"/>
    <lineage>
        <taxon>Bacteria</taxon>
        <taxon>Pseudomonadati</taxon>
        <taxon>Pseudomonadota</taxon>
        <taxon>Gammaproteobacteria</taxon>
        <taxon>Moraxellales</taxon>
        <taxon>Moraxellaceae</taxon>
        <taxon>Acinetobacter</taxon>
    </lineage>
</organism>
<evidence type="ECO:0000313" key="1">
    <source>
        <dbReference type="EMBL" id="KXZ74178.1"/>
    </source>
</evidence>
<dbReference type="AlphaFoldDB" id="A0A150I3U1"/>
<evidence type="ECO:0000313" key="2">
    <source>
        <dbReference type="Proteomes" id="UP000075680"/>
    </source>
</evidence>
<sequence length="396" mass="44191">MAVKKIPAFLGINNVKEDAALEIKGDSPGMFLRDAVNINFSDTGRAELAKTMQLQSSKAIRDLWQSPLHKECFAALDNQWVKVNPDTWEAEPLVECGQGPLFHIVLNNLVCMACDNGLFTYDGQTSKRLTIDTPAKPQVNMKYNYSLDQGDYSFAISWMVNGLESALSEIKKVQLPDKSGVQLQLPMCLDSNVTHVRIYMSEPGGGELRQAFELPIDTMSVDIQALPELGRAATFQYLSPMKSGNFLRLWRGRLWVVRSNVLYFSEAMTYHLTDDRYNFIQFPQRIRFIEPVDGGIWVGQADHVVFLRGQDVRNMAIEQKASRAPVYASSAMLHSDMVKSLSQGGTWCAVWLAENGFVVGTSEGQLVEIQSDAIYGITANSCRLVGFDNRLVAVVN</sequence>